<proteinExistence type="predicted"/>
<feature type="compositionally biased region" description="Polar residues" evidence="1">
    <location>
        <begin position="35"/>
        <end position="45"/>
    </location>
</feature>
<dbReference type="EMBL" id="BTTX01000012">
    <property type="protein sequence ID" value="GMU11358.1"/>
    <property type="molecule type" value="Genomic_DNA"/>
</dbReference>
<evidence type="ECO:0000313" key="3">
    <source>
        <dbReference type="Proteomes" id="UP001342631"/>
    </source>
</evidence>
<dbReference type="PROSITE" id="PS51257">
    <property type="entry name" value="PROKAR_LIPOPROTEIN"/>
    <property type="match status" value="1"/>
</dbReference>
<protein>
    <recommendedName>
        <fullName evidence="4">Carboxypeptidase regulatory-like domain-containing protein</fullName>
    </recommendedName>
</protein>
<dbReference type="Proteomes" id="UP001342631">
    <property type="component" value="Unassembled WGS sequence"/>
</dbReference>
<organism evidence="2 3">
    <name type="scientific">Corallococcus caeni</name>
    <dbReference type="NCBI Taxonomy" id="3082388"/>
    <lineage>
        <taxon>Bacteria</taxon>
        <taxon>Pseudomonadati</taxon>
        <taxon>Myxococcota</taxon>
        <taxon>Myxococcia</taxon>
        <taxon>Myxococcales</taxon>
        <taxon>Cystobacterineae</taxon>
        <taxon>Myxococcaceae</taxon>
        <taxon>Corallococcus</taxon>
    </lineage>
</organism>
<evidence type="ECO:0000313" key="2">
    <source>
        <dbReference type="EMBL" id="GMU11358.1"/>
    </source>
</evidence>
<accession>A0ABQ6R4W1</accession>
<sequence>MRMRNVVGVVQVGLMCGMLIACRTGDEVEVRGRITNGSGPASQELSGAEDAWGGPGTTAATAKVRASVLEVDGQAKVIAEADVDDQGGYSLKLDQSYVRVILEAVGPTGRTRASALLDSTQPAPGQDVRTAPPMSTETSLEAEVYAQMVRDGVEPGNVDTVDLRLRLTSRRARAVRLSSDIPGALRTLSMAVRAAQQARISAYAAPGSVYFNKAELLSAPRDAASTLDLALDSGTTSAAKAYADFFAARDAALPMHSALEHQKAERDAGMVFRAIAKQACLGNDCQWDTSLAEIHATGAAVHFVLGQAGASALQPSADAAASELFSNLATSPANAAQAWTTYRARILDAEDSVLYRWAEDAGANRETMRSLVQAASGIGATLGVVMSELLRQDVSSSSPEALAQSINQTFTNYTTEMTRIVGFNLGAAGISAQTALKLMLITQEAARP</sequence>
<gene>
    <name evidence="2" type="ORF">ASNO1_76120</name>
</gene>
<comment type="caution">
    <text evidence="2">The sequence shown here is derived from an EMBL/GenBank/DDBJ whole genome shotgun (WGS) entry which is preliminary data.</text>
</comment>
<reference evidence="2 3" key="1">
    <citation type="journal article" date="2024" name="Arch. Microbiol.">
        <title>Corallococcus caeni sp. nov., a novel myxobacterium isolated from activated sludge.</title>
        <authorList>
            <person name="Tomita S."/>
            <person name="Nakai R."/>
            <person name="Kuroda K."/>
            <person name="Kurashita H."/>
            <person name="Hatamoto M."/>
            <person name="Yamaguchi T."/>
            <person name="Narihiro T."/>
        </authorList>
    </citation>
    <scope>NUCLEOTIDE SEQUENCE [LARGE SCALE GENOMIC DNA]</scope>
    <source>
        <strain evidence="2 3">NO1</strain>
    </source>
</reference>
<name>A0ABQ6R4W1_9BACT</name>
<evidence type="ECO:0008006" key="4">
    <source>
        <dbReference type="Google" id="ProtNLM"/>
    </source>
</evidence>
<evidence type="ECO:0000256" key="1">
    <source>
        <dbReference type="SAM" id="MobiDB-lite"/>
    </source>
</evidence>
<keyword evidence="3" id="KW-1185">Reference proteome</keyword>
<feature type="region of interest" description="Disordered" evidence="1">
    <location>
        <begin position="33"/>
        <end position="57"/>
    </location>
</feature>